<dbReference type="Proteomes" id="UP000293380">
    <property type="component" value="Unassembled WGS sequence"/>
</dbReference>
<name>A0A4Q9EPX4_9GAMM</name>
<comment type="caution">
    <text evidence="1">The sequence shown here is derived from an EMBL/GenBank/DDBJ whole genome shotgun (WGS) entry which is preliminary data.</text>
</comment>
<protein>
    <submittedName>
        <fullName evidence="1">Uncharacterized protein</fullName>
    </submittedName>
</protein>
<reference evidence="1 2" key="1">
    <citation type="submission" date="2019-02" db="EMBL/GenBank/DDBJ databases">
        <title>Comparative genomic analysis of the Hafnia genus genomes.</title>
        <authorList>
            <person name="Zhiqiu Y."/>
            <person name="Chao Y."/>
            <person name="Yuhui D."/>
            <person name="Di H."/>
            <person name="Bin L."/>
        </authorList>
    </citation>
    <scope>NUCLEOTIDE SEQUENCE [LARGE SCALE GENOMIC DNA]</scope>
    <source>
        <strain evidence="1 2">PCM_1194</strain>
    </source>
</reference>
<evidence type="ECO:0000313" key="1">
    <source>
        <dbReference type="EMBL" id="TBM26534.1"/>
    </source>
</evidence>
<gene>
    <name evidence="1" type="ORF">EYY89_11260</name>
</gene>
<proteinExistence type="predicted"/>
<dbReference type="AlphaFoldDB" id="A0A4Q9EPX4"/>
<dbReference type="EMBL" id="SITD01000057">
    <property type="protein sequence ID" value="TBM26534.1"/>
    <property type="molecule type" value="Genomic_DNA"/>
</dbReference>
<organism evidence="1 2">
    <name type="scientific">Hafnia paralvei</name>
    <dbReference type="NCBI Taxonomy" id="546367"/>
    <lineage>
        <taxon>Bacteria</taxon>
        <taxon>Pseudomonadati</taxon>
        <taxon>Pseudomonadota</taxon>
        <taxon>Gammaproteobacteria</taxon>
        <taxon>Enterobacterales</taxon>
        <taxon>Hafniaceae</taxon>
        <taxon>Hafnia</taxon>
    </lineage>
</organism>
<accession>A0A4Q9EPX4</accession>
<sequence>MYNGIALYGTESIAPSLAIEIGISFFNLFNINISSAGYSKYLENGDHETIIIPLSMLKNKIKKGEKLSFRIYSENKNNVPWLASFGYSTNEFGGFHHIDMQCPIQDKKNILGFIRDFLSKIDFSYGIVYTFDEITNAYFYSSGGNLLTKFTNESPSAFKKETLRCLRGSESYKGSMLRMVYPINILNRKHLQLNVFGESLDKWMLSNEFNGKLEKINDKLWVWIVDEDHMDDLNNYCGKAGILISWKPQIKKTAPKLP</sequence>
<evidence type="ECO:0000313" key="2">
    <source>
        <dbReference type="Proteomes" id="UP000293380"/>
    </source>
</evidence>
<dbReference type="RefSeq" id="WP_130959675.1">
    <property type="nucleotide sequence ID" value="NZ_SITD01000057.1"/>
</dbReference>